<dbReference type="SUPFAM" id="SSF56176">
    <property type="entry name" value="FAD-binding/transporter-associated domain-like"/>
    <property type="match status" value="1"/>
</dbReference>
<evidence type="ECO:0000313" key="5">
    <source>
        <dbReference type="Proteomes" id="UP000016922"/>
    </source>
</evidence>
<dbReference type="InterPro" id="IPR036318">
    <property type="entry name" value="FAD-bd_PCMH-like_sf"/>
</dbReference>
<dbReference type="InterPro" id="IPR050432">
    <property type="entry name" value="FAD-linked_Oxidoreductases_BP"/>
</dbReference>
<dbReference type="OrthoDB" id="9983560at2759"/>
<dbReference type="GeneID" id="19464983"/>
<name>S3D346_GLAL2</name>
<dbReference type="AlphaFoldDB" id="S3D346"/>
<accession>S3D346</accession>
<dbReference type="HOGENOM" id="CLU_018354_4_4_1"/>
<dbReference type="InterPro" id="IPR016169">
    <property type="entry name" value="FAD-bd_PCMH_sub2"/>
</dbReference>
<dbReference type="Pfam" id="PF01565">
    <property type="entry name" value="FAD_binding_4"/>
    <property type="match status" value="1"/>
</dbReference>
<dbReference type="Pfam" id="PF08031">
    <property type="entry name" value="BBE"/>
    <property type="match status" value="1"/>
</dbReference>
<sequence length="611" mass="67678">MRNHYLYPVIAAGIIYLYVSAKWTGKPFCRCRPNQSCWPSIDEWKSLNGSINGNLVRVKPIGAACREPDFNHDACIETLLLSRNSGWRASNPGALQDWVWESENFQNHNCSLDVNSGRRSCNQGRVPIYSAVVQSPQHVRKAVKFAKKHNLRLAIKSTGHDTSGRSSSPDSFQITTHLLKEIHVHRDFLATGASRTSGPAVSVGAGVLQSELYRKGSQEGFTIVGGECPTVAAVGGFLQGGGVSSLHSHTRGLAIDNVLEYQVVTAEGKQLIANEYQNKDVFWALRGGGGGTFGIVTQATLQVFPDDPTVISTLSISVQSLGNVSLVETNILGLLKILQRFNKEDIPGQFIQRRPSSTILEATLTLYFFNMTKTDIVERRIKGHWQTVFENDQTEATLSVRFQPKISSELRMVPDIYPENYGILSGSSLISSQLFESVQGPQIIARAFSELLMAPDDILFTSNLAGLVKASNGFLNTAIHPAWRSADHLINFVRAVEANTLGKKSAFEELSNVQMPILYSIEDPKSRVSYRNLGDPNEKNFQEVYWGKNNYERLLNIKSQIDPEDLFMTRLGVGSEGWDTDGMCRGKGLSQASWGPKWSGIFRVLQHPIRD</sequence>
<dbReference type="PANTHER" id="PTHR13878">
    <property type="entry name" value="GULONOLACTONE OXIDASE"/>
    <property type="match status" value="1"/>
</dbReference>
<dbReference type="InterPro" id="IPR016166">
    <property type="entry name" value="FAD-bd_PCMH"/>
</dbReference>
<keyword evidence="5" id="KW-1185">Reference proteome</keyword>
<dbReference type="KEGG" id="glz:GLAREA_05929"/>
<dbReference type="PANTHER" id="PTHR13878:SF98">
    <property type="entry name" value="FAD-LINKED OXIDOREDUCTASE ASQF"/>
    <property type="match status" value="1"/>
</dbReference>
<gene>
    <name evidence="4" type="ORF">GLAREA_05929</name>
</gene>
<feature type="domain" description="FAD-binding PCMH-type" evidence="3">
    <location>
        <begin position="121"/>
        <end position="306"/>
    </location>
</feature>
<evidence type="ECO:0000256" key="1">
    <source>
        <dbReference type="ARBA" id="ARBA00005466"/>
    </source>
</evidence>
<evidence type="ECO:0000259" key="3">
    <source>
        <dbReference type="PROSITE" id="PS51387"/>
    </source>
</evidence>
<protein>
    <submittedName>
        <fullName evidence="4">FAD-binding protein</fullName>
    </submittedName>
</protein>
<dbReference type="Gene3D" id="3.30.465.10">
    <property type="match status" value="2"/>
</dbReference>
<reference evidence="4 5" key="1">
    <citation type="journal article" date="2013" name="BMC Genomics">
        <title>Genomics-driven discovery of the pneumocandin biosynthetic gene cluster in the fungus Glarea lozoyensis.</title>
        <authorList>
            <person name="Chen L."/>
            <person name="Yue Q."/>
            <person name="Zhang X."/>
            <person name="Xiang M."/>
            <person name="Wang C."/>
            <person name="Li S."/>
            <person name="Che Y."/>
            <person name="Ortiz-Lopez F.J."/>
            <person name="Bills G.F."/>
            <person name="Liu X."/>
            <person name="An Z."/>
        </authorList>
    </citation>
    <scope>NUCLEOTIDE SEQUENCE [LARGE SCALE GENOMIC DNA]</scope>
    <source>
        <strain evidence="5">ATCC 20868 / MF5171</strain>
    </source>
</reference>
<comment type="similarity">
    <text evidence="1">Belongs to the oxygen-dependent FAD-linked oxidoreductase family.</text>
</comment>
<dbReference type="OMA" id="CHQGRIP"/>
<dbReference type="InterPro" id="IPR012951">
    <property type="entry name" value="BBE"/>
</dbReference>
<dbReference type="GO" id="GO:0016491">
    <property type="term" value="F:oxidoreductase activity"/>
    <property type="evidence" value="ECO:0007669"/>
    <property type="project" value="UniProtKB-KW"/>
</dbReference>
<dbReference type="PROSITE" id="PS51387">
    <property type="entry name" value="FAD_PCMH"/>
    <property type="match status" value="1"/>
</dbReference>
<dbReference type="RefSeq" id="XP_008079534.1">
    <property type="nucleotide sequence ID" value="XM_008081343.1"/>
</dbReference>
<keyword evidence="2" id="KW-0560">Oxidoreductase</keyword>
<evidence type="ECO:0000256" key="2">
    <source>
        <dbReference type="ARBA" id="ARBA00023002"/>
    </source>
</evidence>
<organism evidence="4 5">
    <name type="scientific">Glarea lozoyensis (strain ATCC 20868 / MF5171)</name>
    <dbReference type="NCBI Taxonomy" id="1116229"/>
    <lineage>
        <taxon>Eukaryota</taxon>
        <taxon>Fungi</taxon>
        <taxon>Dikarya</taxon>
        <taxon>Ascomycota</taxon>
        <taxon>Pezizomycotina</taxon>
        <taxon>Leotiomycetes</taxon>
        <taxon>Helotiales</taxon>
        <taxon>Helotiaceae</taxon>
        <taxon>Glarea</taxon>
    </lineage>
</organism>
<dbReference type="InterPro" id="IPR006094">
    <property type="entry name" value="Oxid_FAD_bind_N"/>
</dbReference>
<evidence type="ECO:0000313" key="4">
    <source>
        <dbReference type="EMBL" id="EPE32917.1"/>
    </source>
</evidence>
<dbReference type="EMBL" id="KE145358">
    <property type="protein sequence ID" value="EPE32917.1"/>
    <property type="molecule type" value="Genomic_DNA"/>
</dbReference>
<proteinExistence type="inferred from homology"/>
<dbReference type="GO" id="GO:0071949">
    <property type="term" value="F:FAD binding"/>
    <property type="evidence" value="ECO:0007669"/>
    <property type="project" value="InterPro"/>
</dbReference>
<dbReference type="eggNOG" id="ENOG502R8I5">
    <property type="taxonomic scope" value="Eukaryota"/>
</dbReference>
<dbReference type="Proteomes" id="UP000016922">
    <property type="component" value="Unassembled WGS sequence"/>
</dbReference>